<gene>
    <name evidence="2" type="ORF">HNQ08_003055</name>
</gene>
<dbReference type="EMBL" id="JACHFL010000008">
    <property type="protein sequence ID" value="MBB5363948.1"/>
    <property type="molecule type" value="Genomic_DNA"/>
</dbReference>
<reference evidence="2 3" key="1">
    <citation type="submission" date="2020-08" db="EMBL/GenBank/DDBJ databases">
        <title>Genomic Encyclopedia of Type Strains, Phase IV (KMG-IV): sequencing the most valuable type-strain genomes for metagenomic binning, comparative biology and taxonomic classification.</title>
        <authorList>
            <person name="Goeker M."/>
        </authorList>
    </citation>
    <scope>NUCLEOTIDE SEQUENCE [LARGE SCALE GENOMIC DNA]</scope>
    <source>
        <strain evidence="2 3">DSM 27939</strain>
    </source>
</reference>
<feature type="domain" description="Bacterial bifunctional deaminase-reductase C-terminal" evidence="1">
    <location>
        <begin position="2"/>
        <end position="171"/>
    </location>
</feature>
<accession>A0A7W8JXT8</accession>
<evidence type="ECO:0000259" key="1">
    <source>
        <dbReference type="Pfam" id="PF01872"/>
    </source>
</evidence>
<dbReference type="SUPFAM" id="SSF53597">
    <property type="entry name" value="Dihydrofolate reductase-like"/>
    <property type="match status" value="1"/>
</dbReference>
<dbReference type="InterPro" id="IPR050765">
    <property type="entry name" value="Riboflavin_Biosynth_HTPR"/>
</dbReference>
<protein>
    <submittedName>
        <fullName evidence="2">Dihydrofolate reductase</fullName>
    </submittedName>
</protein>
<proteinExistence type="predicted"/>
<dbReference type="Proteomes" id="UP000552709">
    <property type="component" value="Unassembled WGS sequence"/>
</dbReference>
<sequence>MRKIIVTEFLTLDGVYEEATPWRAGYNANDGSFKRDELFESGALLLGRVTYEGFARYWPTASGTGEFGERMNSLPKFVATTTLTSLEWNATALEGDVVTAVEALKGQEGGPLLVYGSGTFVQTLLRHELVDELRLMVFPLVLGSGKRLFSGGDRLPMTLVSTRELGSGILLLTYAPDTAALHQGTPVPG</sequence>
<dbReference type="RefSeq" id="WP_184133662.1">
    <property type="nucleotide sequence ID" value="NZ_JACHFL010000008.1"/>
</dbReference>
<dbReference type="Gene3D" id="3.40.430.10">
    <property type="entry name" value="Dihydrofolate Reductase, subunit A"/>
    <property type="match status" value="1"/>
</dbReference>
<organism evidence="2 3">
    <name type="scientific">Deinococcus humi</name>
    <dbReference type="NCBI Taxonomy" id="662880"/>
    <lineage>
        <taxon>Bacteria</taxon>
        <taxon>Thermotogati</taxon>
        <taxon>Deinococcota</taxon>
        <taxon>Deinococci</taxon>
        <taxon>Deinococcales</taxon>
        <taxon>Deinococcaceae</taxon>
        <taxon>Deinococcus</taxon>
    </lineage>
</organism>
<dbReference type="PANTHER" id="PTHR38011:SF2">
    <property type="entry name" value="BIFUNCTIONAL DEAMINASE-REDUCTASE DOMAIN PROTEIN"/>
    <property type="match status" value="1"/>
</dbReference>
<dbReference type="InterPro" id="IPR002734">
    <property type="entry name" value="RibDG_C"/>
</dbReference>
<dbReference type="InterPro" id="IPR024072">
    <property type="entry name" value="DHFR-like_dom_sf"/>
</dbReference>
<evidence type="ECO:0000313" key="3">
    <source>
        <dbReference type="Proteomes" id="UP000552709"/>
    </source>
</evidence>
<keyword evidence="3" id="KW-1185">Reference proteome</keyword>
<dbReference type="AlphaFoldDB" id="A0A7W8JXT8"/>
<name>A0A7W8JXT8_9DEIO</name>
<dbReference type="PANTHER" id="PTHR38011">
    <property type="entry name" value="DIHYDROFOLATE REDUCTASE FAMILY PROTEIN (AFU_ORTHOLOGUE AFUA_8G06820)"/>
    <property type="match status" value="1"/>
</dbReference>
<dbReference type="GO" id="GO:0009231">
    <property type="term" value="P:riboflavin biosynthetic process"/>
    <property type="evidence" value="ECO:0007669"/>
    <property type="project" value="InterPro"/>
</dbReference>
<dbReference type="Pfam" id="PF01872">
    <property type="entry name" value="RibD_C"/>
    <property type="match status" value="1"/>
</dbReference>
<comment type="caution">
    <text evidence="2">The sequence shown here is derived from an EMBL/GenBank/DDBJ whole genome shotgun (WGS) entry which is preliminary data.</text>
</comment>
<evidence type="ECO:0000313" key="2">
    <source>
        <dbReference type="EMBL" id="MBB5363948.1"/>
    </source>
</evidence>
<dbReference type="GO" id="GO:0008703">
    <property type="term" value="F:5-amino-6-(5-phosphoribosylamino)uracil reductase activity"/>
    <property type="evidence" value="ECO:0007669"/>
    <property type="project" value="InterPro"/>
</dbReference>